<evidence type="ECO:0000313" key="3">
    <source>
        <dbReference type="Proteomes" id="UP001589896"/>
    </source>
</evidence>
<name>A0ABV6RLC5_9GAMM</name>
<gene>
    <name evidence="2" type="ORF">ACFFGH_08005</name>
</gene>
<feature type="transmembrane region" description="Helical" evidence="1">
    <location>
        <begin position="37"/>
        <end position="62"/>
    </location>
</feature>
<keyword evidence="3" id="KW-1185">Reference proteome</keyword>
<keyword evidence="1" id="KW-0472">Membrane</keyword>
<dbReference type="InterPro" id="IPR021279">
    <property type="entry name" value="DUF2721"/>
</dbReference>
<dbReference type="Pfam" id="PF11026">
    <property type="entry name" value="DUF2721"/>
    <property type="match status" value="1"/>
</dbReference>
<protein>
    <submittedName>
        <fullName evidence="2">DUF2721 domain-containing protein</fullName>
    </submittedName>
</protein>
<organism evidence="2 3">
    <name type="scientific">Lysobacter korlensis</name>
    <dbReference type="NCBI Taxonomy" id="553636"/>
    <lineage>
        <taxon>Bacteria</taxon>
        <taxon>Pseudomonadati</taxon>
        <taxon>Pseudomonadota</taxon>
        <taxon>Gammaproteobacteria</taxon>
        <taxon>Lysobacterales</taxon>
        <taxon>Lysobacteraceae</taxon>
        <taxon>Lysobacter</taxon>
    </lineage>
</organism>
<dbReference type="RefSeq" id="WP_386666749.1">
    <property type="nucleotide sequence ID" value="NZ_JBHLTG010000001.1"/>
</dbReference>
<dbReference type="EMBL" id="JBHLTG010000001">
    <property type="protein sequence ID" value="MFC0677781.1"/>
    <property type="molecule type" value="Genomic_DNA"/>
</dbReference>
<keyword evidence="1" id="KW-1133">Transmembrane helix</keyword>
<accession>A0ABV6RLC5</accession>
<dbReference type="Proteomes" id="UP001589896">
    <property type="component" value="Unassembled WGS sequence"/>
</dbReference>
<comment type="caution">
    <text evidence="2">The sequence shown here is derived from an EMBL/GenBank/DDBJ whole genome shotgun (WGS) entry which is preliminary data.</text>
</comment>
<reference evidence="2 3" key="1">
    <citation type="submission" date="2024-09" db="EMBL/GenBank/DDBJ databases">
        <authorList>
            <person name="Sun Q."/>
            <person name="Mori K."/>
        </authorList>
    </citation>
    <scope>NUCLEOTIDE SEQUENCE [LARGE SCALE GENOMIC DNA]</scope>
    <source>
        <strain evidence="2 3">KCTC 23076</strain>
    </source>
</reference>
<sequence>MFGLAAMRSQCGSGRRMISQPLPAQSTMFDNPALGHYAILTSMLAPALLMAATASLLVSANARLARVVDRLRALIVAWEQDAPDREVRDIQITRHRRRAQLVLRACQFLYAGLGAFVGTSLALAIDAFIGFRLGVLPTALAVLGVSFLLLASFALGTEVRLSVSSFDEELDHELSRRRT</sequence>
<feature type="transmembrane region" description="Helical" evidence="1">
    <location>
        <begin position="131"/>
        <end position="155"/>
    </location>
</feature>
<evidence type="ECO:0000256" key="1">
    <source>
        <dbReference type="SAM" id="Phobius"/>
    </source>
</evidence>
<proteinExistence type="predicted"/>
<feature type="transmembrane region" description="Helical" evidence="1">
    <location>
        <begin position="101"/>
        <end position="125"/>
    </location>
</feature>
<keyword evidence="1" id="KW-0812">Transmembrane</keyword>
<evidence type="ECO:0000313" key="2">
    <source>
        <dbReference type="EMBL" id="MFC0677781.1"/>
    </source>
</evidence>